<dbReference type="SUPFAM" id="SSF49785">
    <property type="entry name" value="Galactose-binding domain-like"/>
    <property type="match status" value="1"/>
</dbReference>
<gene>
    <name evidence="4 6" type="ORF">P152DRAFT_453684</name>
</gene>
<reference evidence="6" key="3">
    <citation type="submission" date="2025-04" db="UniProtKB">
        <authorList>
            <consortium name="RefSeq"/>
        </authorList>
    </citation>
    <scope>IDENTIFICATION</scope>
    <source>
        <strain evidence="6">CBS 781.70</strain>
    </source>
</reference>
<evidence type="ECO:0000313" key="6">
    <source>
        <dbReference type="RefSeq" id="XP_033538710.1"/>
    </source>
</evidence>
<dbReference type="InterPro" id="IPR045099">
    <property type="entry name" value="PITH1-like"/>
</dbReference>
<feature type="compositionally biased region" description="Basic and acidic residues" evidence="2">
    <location>
        <begin position="1"/>
        <end position="23"/>
    </location>
</feature>
<name>A0A6G1GGT2_9PEZI</name>
<dbReference type="EMBL" id="ML975149">
    <property type="protein sequence ID" value="KAF1817079.1"/>
    <property type="molecule type" value="Genomic_DNA"/>
</dbReference>
<dbReference type="OrthoDB" id="2635at2759"/>
<keyword evidence="5" id="KW-1185">Reference proteome</keyword>
<dbReference type="GO" id="GO:0005737">
    <property type="term" value="C:cytoplasm"/>
    <property type="evidence" value="ECO:0007669"/>
    <property type="project" value="UniProtKB-ARBA"/>
</dbReference>
<dbReference type="Pfam" id="PF06201">
    <property type="entry name" value="PITH"/>
    <property type="match status" value="1"/>
</dbReference>
<protein>
    <submittedName>
        <fullName evidence="4 6">DUF1000-domain-containing protein</fullName>
    </submittedName>
</protein>
<dbReference type="PANTHER" id="PTHR12175">
    <property type="entry name" value="AD039 HT014 THIOREDOXIN FAMILY TRP26"/>
    <property type="match status" value="1"/>
</dbReference>
<reference evidence="4 6" key="1">
    <citation type="submission" date="2020-01" db="EMBL/GenBank/DDBJ databases">
        <authorList>
            <consortium name="DOE Joint Genome Institute"/>
            <person name="Haridas S."/>
            <person name="Albert R."/>
            <person name="Binder M."/>
            <person name="Bloem J."/>
            <person name="Labutti K."/>
            <person name="Salamov A."/>
            <person name="Andreopoulos B."/>
            <person name="Baker S.E."/>
            <person name="Barry K."/>
            <person name="Bills G."/>
            <person name="Bluhm B.H."/>
            <person name="Cannon C."/>
            <person name="Castanera R."/>
            <person name="Culley D.E."/>
            <person name="Daum C."/>
            <person name="Ezra D."/>
            <person name="Gonzalez J.B."/>
            <person name="Henrissat B."/>
            <person name="Kuo A."/>
            <person name="Liang C."/>
            <person name="Lipzen A."/>
            <person name="Lutzoni F."/>
            <person name="Magnuson J."/>
            <person name="Mondo S."/>
            <person name="Nolan M."/>
            <person name="Ohm R."/>
            <person name="Pangilinan J."/>
            <person name="Park H.-J."/>
            <person name="Ramirez L."/>
            <person name="Alfaro M."/>
            <person name="Sun H."/>
            <person name="Tritt A."/>
            <person name="Yoshinaga Y."/>
            <person name="Zwiers L.-H."/>
            <person name="Turgeon B.G."/>
            <person name="Goodwin S.B."/>
            <person name="Spatafora J.W."/>
            <person name="Crous P.W."/>
            <person name="Grigoriev I.V."/>
        </authorList>
    </citation>
    <scope>NUCLEOTIDE SEQUENCE</scope>
    <source>
        <strain evidence="4 6">CBS 781.70</strain>
    </source>
</reference>
<sequence length="221" mass="24628">MSHCHDEHDHHHHDHDGHDHSDDITPALQNLLHGQIDFSAVSTLNETDPRSGAAILQKTWAQRLEDQPELRSDADEQILMLVPFTGQVRLHSIILRTSASDSAPRTLKVFINRDDLDFSTATDLQPTQTFELAQTSDIQEHPVKRVLFNSTRQLGLFFEDNFSGGDEDETVITYLAFKGDFMKLNKEPVSFLYEAAANPSDHTPIVGTKQGMGSDIGRGGA</sequence>
<dbReference type="InterPro" id="IPR037047">
    <property type="entry name" value="PITH_dom_sf"/>
</dbReference>
<dbReference type="Gene3D" id="2.60.120.470">
    <property type="entry name" value="PITH domain"/>
    <property type="match status" value="1"/>
</dbReference>
<organism evidence="4">
    <name type="scientific">Eremomyces bilateralis CBS 781.70</name>
    <dbReference type="NCBI Taxonomy" id="1392243"/>
    <lineage>
        <taxon>Eukaryota</taxon>
        <taxon>Fungi</taxon>
        <taxon>Dikarya</taxon>
        <taxon>Ascomycota</taxon>
        <taxon>Pezizomycotina</taxon>
        <taxon>Dothideomycetes</taxon>
        <taxon>Dothideomycetes incertae sedis</taxon>
        <taxon>Eremomycetales</taxon>
        <taxon>Eremomycetaceae</taxon>
        <taxon>Eremomyces</taxon>
    </lineage>
</organism>
<dbReference type="AlphaFoldDB" id="A0A6G1GGT2"/>
<evidence type="ECO:0000259" key="3">
    <source>
        <dbReference type="PROSITE" id="PS51532"/>
    </source>
</evidence>
<dbReference type="RefSeq" id="XP_033538710.1">
    <property type="nucleotide sequence ID" value="XM_033678431.1"/>
</dbReference>
<evidence type="ECO:0000256" key="1">
    <source>
        <dbReference type="ARBA" id="ARBA00025788"/>
    </source>
</evidence>
<dbReference type="GO" id="GO:0005634">
    <property type="term" value="C:nucleus"/>
    <property type="evidence" value="ECO:0007669"/>
    <property type="project" value="TreeGrafter"/>
</dbReference>
<evidence type="ECO:0000256" key="2">
    <source>
        <dbReference type="SAM" id="MobiDB-lite"/>
    </source>
</evidence>
<reference evidence="6" key="2">
    <citation type="submission" date="2020-04" db="EMBL/GenBank/DDBJ databases">
        <authorList>
            <consortium name="NCBI Genome Project"/>
        </authorList>
    </citation>
    <scope>NUCLEOTIDE SEQUENCE</scope>
    <source>
        <strain evidence="6">CBS 781.70</strain>
    </source>
</reference>
<dbReference type="InterPro" id="IPR008979">
    <property type="entry name" value="Galactose-bd-like_sf"/>
</dbReference>
<dbReference type="Proteomes" id="UP000504638">
    <property type="component" value="Unplaced"/>
</dbReference>
<dbReference type="PROSITE" id="PS51532">
    <property type="entry name" value="PITH"/>
    <property type="match status" value="1"/>
</dbReference>
<proteinExistence type="inferred from homology"/>
<comment type="similarity">
    <text evidence="1">Belongs to the PITHD1 family.</text>
</comment>
<dbReference type="GeneID" id="54419001"/>
<evidence type="ECO:0000313" key="4">
    <source>
        <dbReference type="EMBL" id="KAF1817079.1"/>
    </source>
</evidence>
<feature type="domain" description="PITH" evidence="3">
    <location>
        <begin position="21"/>
        <end position="197"/>
    </location>
</feature>
<dbReference type="InterPro" id="IPR010400">
    <property type="entry name" value="PITH_dom"/>
</dbReference>
<accession>A0A6G1GGT2</accession>
<evidence type="ECO:0000313" key="5">
    <source>
        <dbReference type="Proteomes" id="UP000504638"/>
    </source>
</evidence>
<feature type="region of interest" description="Disordered" evidence="2">
    <location>
        <begin position="1"/>
        <end position="25"/>
    </location>
</feature>
<dbReference type="PANTHER" id="PTHR12175:SF1">
    <property type="entry name" value="PITH DOMAIN-CONTAINING PROTEIN 1"/>
    <property type="match status" value="1"/>
</dbReference>